<feature type="domain" description="Peptidase A1" evidence="5">
    <location>
        <begin position="59"/>
        <end position="414"/>
    </location>
</feature>
<dbReference type="EMBL" id="CAJJDN010000035">
    <property type="protein sequence ID" value="CAD8077117.1"/>
    <property type="molecule type" value="Genomic_DNA"/>
</dbReference>
<dbReference type="Proteomes" id="UP000692954">
    <property type="component" value="Unassembled WGS sequence"/>
</dbReference>
<evidence type="ECO:0000259" key="5">
    <source>
        <dbReference type="PROSITE" id="PS51767"/>
    </source>
</evidence>
<dbReference type="OrthoDB" id="2747330at2759"/>
<keyword evidence="1" id="KW-0645">Protease</keyword>
<comment type="caution">
    <text evidence="6">The sequence shown here is derived from an EMBL/GenBank/DDBJ whole genome shotgun (WGS) entry which is preliminary data.</text>
</comment>
<dbReference type="Pfam" id="PF00026">
    <property type="entry name" value="Asp"/>
    <property type="match status" value="1"/>
</dbReference>
<accession>A0A8S1MA88</accession>
<dbReference type="CDD" id="cd05471">
    <property type="entry name" value="pepsin_like"/>
    <property type="match status" value="1"/>
</dbReference>
<gene>
    <name evidence="6" type="ORF">PSON_ATCC_30995.1.T0350335</name>
</gene>
<reference evidence="6" key="1">
    <citation type="submission" date="2021-01" db="EMBL/GenBank/DDBJ databases">
        <authorList>
            <consortium name="Genoscope - CEA"/>
            <person name="William W."/>
        </authorList>
    </citation>
    <scope>NUCLEOTIDE SEQUENCE</scope>
</reference>
<dbReference type="PROSITE" id="PS51767">
    <property type="entry name" value="PEPTIDASE_A1"/>
    <property type="match status" value="1"/>
</dbReference>
<dbReference type="InterPro" id="IPR001461">
    <property type="entry name" value="Aspartic_peptidase_A1"/>
</dbReference>
<protein>
    <recommendedName>
        <fullName evidence="5">Peptidase A1 domain-containing protein</fullName>
    </recommendedName>
</protein>
<name>A0A8S1MA88_9CILI</name>
<organism evidence="6 7">
    <name type="scientific">Paramecium sonneborni</name>
    <dbReference type="NCBI Taxonomy" id="65129"/>
    <lineage>
        <taxon>Eukaryota</taxon>
        <taxon>Sar</taxon>
        <taxon>Alveolata</taxon>
        <taxon>Ciliophora</taxon>
        <taxon>Intramacronucleata</taxon>
        <taxon>Oligohymenophorea</taxon>
        <taxon>Peniculida</taxon>
        <taxon>Parameciidae</taxon>
        <taxon>Paramecium</taxon>
    </lineage>
</organism>
<evidence type="ECO:0000313" key="6">
    <source>
        <dbReference type="EMBL" id="CAD8077117.1"/>
    </source>
</evidence>
<keyword evidence="4" id="KW-0472">Membrane</keyword>
<keyword evidence="2" id="KW-0064">Aspartyl protease</keyword>
<dbReference type="InterPro" id="IPR034164">
    <property type="entry name" value="Pepsin-like_dom"/>
</dbReference>
<dbReference type="GO" id="GO:0006508">
    <property type="term" value="P:proteolysis"/>
    <property type="evidence" value="ECO:0007669"/>
    <property type="project" value="UniProtKB-KW"/>
</dbReference>
<dbReference type="AlphaFoldDB" id="A0A8S1MA88"/>
<evidence type="ECO:0000256" key="4">
    <source>
        <dbReference type="SAM" id="Phobius"/>
    </source>
</evidence>
<evidence type="ECO:0000256" key="2">
    <source>
        <dbReference type="ARBA" id="ARBA00022750"/>
    </source>
</evidence>
<evidence type="ECO:0000313" key="7">
    <source>
        <dbReference type="Proteomes" id="UP000692954"/>
    </source>
</evidence>
<keyword evidence="3" id="KW-0378">Hydrolase</keyword>
<dbReference type="PANTHER" id="PTHR47966">
    <property type="entry name" value="BETA-SITE APP-CLEAVING ENZYME, ISOFORM A-RELATED"/>
    <property type="match status" value="1"/>
</dbReference>
<keyword evidence="4" id="KW-1133">Transmembrane helix</keyword>
<dbReference type="GO" id="GO:0004190">
    <property type="term" value="F:aspartic-type endopeptidase activity"/>
    <property type="evidence" value="ECO:0007669"/>
    <property type="project" value="UniProtKB-KW"/>
</dbReference>
<sequence>MNPELVCILILSISAYEVKINFEKAASEIHSNKHFTSQKVDSNRLKATENDSKQYLDDYTLTIPLTLGSTQFKQTIDTTSFISWVYSKKTETNQCTNCPNDAEVFKCEGSCQYQKTQIDEKKIPLTNENSYGGRVIVTGSYATQDSLELIGLKAKQVGLGLIDNLNQKEDPKYEFKAKNGVIGFAYGSDYEEYKNKINAMVKEIKKEPTLEQTHSLLQQFHSQLNNVPQSTFSLKLEDNLYLLVIGEEQNYFAQSKFTTFTNIGKKVWALKINKISYGIEGKFASTGTAIFDSTTRFIWADISIIQKFLKEIKNFQIICQLQDSLYKCPCNNDQFEKYKDIYFSFNLQDKISYLLSKEDYIHRENDQCYLLMKTISDKNTLLTQQEKPIIIIPHTFFKQNYVVFNQDMNQISISHGYQVIPDEIHIQQNTILYTAIIGILLLLLSLFLLVNCMHKALYDQDYLHQIDTNQIVKQPPISMYQQPQYQQQLQQIPQFNQQFQQSQQAQYGLTQTYQQQPQRAQPNLYLGGLYNSSPQRNNQIGINSQGYMPGQFRL</sequence>
<keyword evidence="4" id="KW-0812">Transmembrane</keyword>
<feature type="transmembrane region" description="Helical" evidence="4">
    <location>
        <begin position="431"/>
        <end position="450"/>
    </location>
</feature>
<dbReference type="PANTHER" id="PTHR47966:SF51">
    <property type="entry name" value="BETA-SITE APP-CLEAVING ENZYME, ISOFORM A-RELATED"/>
    <property type="match status" value="1"/>
</dbReference>
<proteinExistence type="predicted"/>
<dbReference type="InterPro" id="IPR033121">
    <property type="entry name" value="PEPTIDASE_A1"/>
</dbReference>
<evidence type="ECO:0000256" key="1">
    <source>
        <dbReference type="ARBA" id="ARBA00022670"/>
    </source>
</evidence>
<keyword evidence="7" id="KW-1185">Reference proteome</keyword>
<evidence type="ECO:0000256" key="3">
    <source>
        <dbReference type="ARBA" id="ARBA00022801"/>
    </source>
</evidence>